<dbReference type="AlphaFoldDB" id="A0AAD4YX32"/>
<name>A0AAD4YX32_PRUDU</name>
<evidence type="ECO:0000313" key="3">
    <source>
        <dbReference type="Proteomes" id="UP001054821"/>
    </source>
</evidence>
<feature type="region of interest" description="Disordered" evidence="1">
    <location>
        <begin position="276"/>
        <end position="299"/>
    </location>
</feature>
<organism evidence="2 3">
    <name type="scientific">Prunus dulcis</name>
    <name type="common">Almond</name>
    <name type="synonym">Amygdalus dulcis</name>
    <dbReference type="NCBI Taxonomy" id="3755"/>
    <lineage>
        <taxon>Eukaryota</taxon>
        <taxon>Viridiplantae</taxon>
        <taxon>Streptophyta</taxon>
        <taxon>Embryophyta</taxon>
        <taxon>Tracheophyta</taxon>
        <taxon>Spermatophyta</taxon>
        <taxon>Magnoliopsida</taxon>
        <taxon>eudicotyledons</taxon>
        <taxon>Gunneridae</taxon>
        <taxon>Pentapetalae</taxon>
        <taxon>rosids</taxon>
        <taxon>fabids</taxon>
        <taxon>Rosales</taxon>
        <taxon>Rosaceae</taxon>
        <taxon>Amygdaloideae</taxon>
        <taxon>Amygdaleae</taxon>
        <taxon>Prunus</taxon>
    </lineage>
</organism>
<dbReference type="Proteomes" id="UP001054821">
    <property type="component" value="Chromosome 6"/>
</dbReference>
<gene>
    <name evidence="2" type="ORF">L3X38_033577</name>
</gene>
<comment type="caution">
    <text evidence="2">The sequence shown here is derived from an EMBL/GenBank/DDBJ whole genome shotgun (WGS) entry which is preliminary data.</text>
</comment>
<reference evidence="2 3" key="1">
    <citation type="journal article" date="2022" name="G3 (Bethesda)">
        <title>Whole-genome sequence and methylome profiling of the almond [Prunus dulcis (Mill.) D.A. Webb] cultivar 'Nonpareil'.</title>
        <authorList>
            <person name="D'Amico-Willman K.M."/>
            <person name="Ouma W.Z."/>
            <person name="Meulia T."/>
            <person name="Sideli G.M."/>
            <person name="Gradziel T.M."/>
            <person name="Fresnedo-Ramirez J."/>
        </authorList>
    </citation>
    <scope>NUCLEOTIDE SEQUENCE [LARGE SCALE GENOMIC DNA]</scope>
    <source>
        <strain evidence="2">Clone GOH B32 T37-40</strain>
    </source>
</reference>
<accession>A0AAD4YX32</accession>
<dbReference type="EMBL" id="JAJFAZ020000006">
    <property type="protein sequence ID" value="KAI5324504.1"/>
    <property type="molecule type" value="Genomic_DNA"/>
</dbReference>
<sequence length="299" mass="32776">MCIGWLDGWKALQISFVSSHGPSSTCCDGRPGGSGGYLVLRTKLQVAIFFMPKIGVQLRWKKCEVFGGAIELWTFSKERSCRRNGEEAIVKVWKPRSESESLHKVSMWDFVQIPSASMVLGFVTESFGNNLHQVVGSSACWSSSVKYVRLIMGKVPHCLENLLTGQRVNFLLCTSVPLLAMKILADFLEIDNLRPKLLISKQAIVNLGEEYLPTTVLPSPPLAPATVWGGTGPKRTASSSCFHPAPSSTPAAATVAGICRNPVVFPENSNRLFSLNSSPNLSSKAPRARQTRRRDLQEV</sequence>
<keyword evidence="3" id="KW-1185">Reference proteome</keyword>
<protein>
    <submittedName>
        <fullName evidence="2">Uncharacterized protein</fullName>
    </submittedName>
</protein>
<evidence type="ECO:0000313" key="2">
    <source>
        <dbReference type="EMBL" id="KAI5324504.1"/>
    </source>
</evidence>
<evidence type="ECO:0000256" key="1">
    <source>
        <dbReference type="SAM" id="MobiDB-lite"/>
    </source>
</evidence>
<proteinExistence type="predicted"/>